<reference evidence="3 4" key="1">
    <citation type="journal article" date="2016" name="Int. J. Syst. Evol. Microbiol.">
        <title>Acidipila dinghuensis sp. nov., an acidobacterium isolated from forest soil.</title>
        <authorList>
            <person name="Jiang Y.W."/>
            <person name="Wang J."/>
            <person name="Chen M.H."/>
            <person name="Lv Y.Y."/>
            <person name="Qiu L.H."/>
        </authorList>
    </citation>
    <scope>NUCLEOTIDE SEQUENCE [LARGE SCALE GENOMIC DNA]</scope>
    <source>
        <strain evidence="3 4">DHOF10</strain>
    </source>
</reference>
<evidence type="ECO:0000313" key="4">
    <source>
        <dbReference type="Proteomes" id="UP000290253"/>
    </source>
</evidence>
<proteinExistence type="predicted"/>
<dbReference type="Gene3D" id="3.10.310.30">
    <property type="match status" value="1"/>
</dbReference>
<evidence type="ECO:0000259" key="1">
    <source>
        <dbReference type="Pfam" id="PF01368"/>
    </source>
</evidence>
<feature type="domain" description="DHHA1" evidence="2">
    <location>
        <begin position="236"/>
        <end position="311"/>
    </location>
</feature>
<dbReference type="SUPFAM" id="SSF64182">
    <property type="entry name" value="DHH phosphoesterases"/>
    <property type="match status" value="1"/>
</dbReference>
<protein>
    <submittedName>
        <fullName evidence="3">Bifunctional oligoribonuclease/PAP phosphatase NrnA</fullName>
    </submittedName>
</protein>
<feature type="domain" description="DDH" evidence="1">
    <location>
        <begin position="20"/>
        <end position="156"/>
    </location>
</feature>
<dbReference type="RefSeq" id="WP_129207119.1">
    <property type="nucleotide sequence ID" value="NZ_BMGU01000001.1"/>
</dbReference>
<dbReference type="Pfam" id="PF02272">
    <property type="entry name" value="DHHA1"/>
    <property type="match status" value="1"/>
</dbReference>
<dbReference type="OrthoDB" id="9803668at2"/>
<dbReference type="EMBL" id="SDMK01000001">
    <property type="protein sequence ID" value="RXS97340.1"/>
    <property type="molecule type" value="Genomic_DNA"/>
</dbReference>
<gene>
    <name evidence="3" type="ORF">ESZ00_05375</name>
</gene>
<dbReference type="PANTHER" id="PTHR47618:SF1">
    <property type="entry name" value="BIFUNCTIONAL OLIGORIBONUCLEASE AND PAP PHOSPHATASE NRNA"/>
    <property type="match status" value="1"/>
</dbReference>
<name>A0A4Q1SJA0_9BACT</name>
<dbReference type="Pfam" id="PF01368">
    <property type="entry name" value="DHH"/>
    <property type="match status" value="1"/>
</dbReference>
<organism evidence="3 4">
    <name type="scientific">Silvibacterium dinghuense</name>
    <dbReference type="NCBI Taxonomy" id="1560006"/>
    <lineage>
        <taxon>Bacteria</taxon>
        <taxon>Pseudomonadati</taxon>
        <taxon>Acidobacteriota</taxon>
        <taxon>Terriglobia</taxon>
        <taxon>Terriglobales</taxon>
        <taxon>Acidobacteriaceae</taxon>
        <taxon>Silvibacterium</taxon>
    </lineage>
</organism>
<comment type="caution">
    <text evidence="3">The sequence shown here is derived from an EMBL/GenBank/DDBJ whole genome shotgun (WGS) entry which is preliminary data.</text>
</comment>
<dbReference type="Gene3D" id="3.90.1640.10">
    <property type="entry name" value="inorganic pyrophosphatase (n-terminal core)"/>
    <property type="match status" value="1"/>
</dbReference>
<dbReference type="GO" id="GO:0003676">
    <property type="term" value="F:nucleic acid binding"/>
    <property type="evidence" value="ECO:0007669"/>
    <property type="project" value="InterPro"/>
</dbReference>
<dbReference type="InterPro" id="IPR003156">
    <property type="entry name" value="DHHA1_dom"/>
</dbReference>
<dbReference type="Proteomes" id="UP000290253">
    <property type="component" value="Unassembled WGS sequence"/>
</dbReference>
<dbReference type="InterPro" id="IPR001667">
    <property type="entry name" value="DDH_dom"/>
</dbReference>
<dbReference type="InterPro" id="IPR051319">
    <property type="entry name" value="Oligoribo/pAp-PDE_c-di-AMP_PDE"/>
</dbReference>
<evidence type="ECO:0000313" key="3">
    <source>
        <dbReference type="EMBL" id="RXS97340.1"/>
    </source>
</evidence>
<dbReference type="AlphaFoldDB" id="A0A4Q1SJA0"/>
<dbReference type="InterPro" id="IPR038763">
    <property type="entry name" value="DHH_sf"/>
</dbReference>
<sequence>MDKIDNIHEVLSAIERSERLLVSAHARPDGDAIGSILAMGMVLEQMGKQVDMVSCDRVPLIYRGLPCAPRIRQMCTVDGPYDAVILLECDGIERSRLEGLEGRFLINIDHHVSGRAFGHVNWIDHRACAVAEMVYDLALAAGARVTPEMATCLYTAVLTDTGSFCYAGTDMHTFELAGDLVRLGANPMTIAQNTYFAHPEAKMLLLGAALCNLRREGNIAWMWVTHEDMLRTKAVEEDCEGLVNYAIGIAGVEIAVFLRELPDRKVRLSIRSKGVLNVASVAEVFGGGGHHHASGCTLAGPLPVAEEQILACLQSRLRAQRQGVGDRV</sequence>
<keyword evidence="4" id="KW-1185">Reference proteome</keyword>
<accession>A0A4Q1SJA0</accession>
<evidence type="ECO:0000259" key="2">
    <source>
        <dbReference type="Pfam" id="PF02272"/>
    </source>
</evidence>
<dbReference type="PANTHER" id="PTHR47618">
    <property type="entry name" value="BIFUNCTIONAL OLIGORIBONUCLEASE AND PAP PHOSPHATASE NRNA"/>
    <property type="match status" value="1"/>
</dbReference>